<evidence type="ECO:0000256" key="3">
    <source>
        <dbReference type="ARBA" id="ARBA00022692"/>
    </source>
</evidence>
<comment type="subcellular location">
    <subcellularLocation>
        <location evidence="1">Cell membrane</location>
        <topology evidence="1">Multi-pass membrane protein</topology>
    </subcellularLocation>
</comment>
<feature type="domain" description="Type II secretion system protein GspF" evidence="8">
    <location>
        <begin position="279"/>
        <end position="393"/>
    </location>
</feature>
<gene>
    <name evidence="9" type="ORF">FYJ63_02640</name>
</gene>
<feature type="transmembrane region" description="Helical" evidence="7">
    <location>
        <begin position="210"/>
        <end position="234"/>
    </location>
</feature>
<dbReference type="EMBL" id="VUMY01000003">
    <property type="protein sequence ID" value="MST49156.1"/>
    <property type="molecule type" value="Genomic_DNA"/>
</dbReference>
<keyword evidence="4 7" id="KW-1133">Transmembrane helix</keyword>
<protein>
    <submittedName>
        <fullName evidence="9">Type II secretion system F family protein</fullName>
    </submittedName>
</protein>
<keyword evidence="2" id="KW-1003">Cell membrane</keyword>
<evidence type="ECO:0000313" key="9">
    <source>
        <dbReference type="EMBL" id="MST49156.1"/>
    </source>
</evidence>
<sequence length="408" mass="42766">MTEIQEISLIVAVVLLLGSGILAGIGANVRNSSAPAARTGDASGLLGEESGPRGERRRRRNGTHSVSVRSPKLRDLDVGMLCAEVATRLEAGGSIESSWEASLRRIHPDLDFAEIEVFAAHPRPTLREKLNLLLPVVGAEQSANPLRHLQHKEATAAALRGMIIATRVSGEVGAPLAEILTRVADGISGSLEAAAKRHAAQVGPRATARLLGVLPLAAMLMASFVGVDVFSMAFSGGLNSGIFAVGIGLMAVGNLWSMWMIRRATGVPVKGLDPTLAMDIVAACQENGVSLTATLEAVGEAADEPELGVVARMLLLGASWEEAWAGANPKWHEMASILQPSWEEGASPVPLLIRGASRTRAHETHEAVNAAEKLGVRLVVPLGICLLPAFFALGIVPVVVSTIEGLLQ</sequence>
<evidence type="ECO:0000256" key="1">
    <source>
        <dbReference type="ARBA" id="ARBA00004651"/>
    </source>
</evidence>
<dbReference type="Pfam" id="PF00482">
    <property type="entry name" value="T2SSF"/>
    <property type="match status" value="1"/>
</dbReference>
<dbReference type="GO" id="GO:0005886">
    <property type="term" value="C:plasma membrane"/>
    <property type="evidence" value="ECO:0007669"/>
    <property type="project" value="UniProtKB-SubCell"/>
</dbReference>
<accession>A0A7K0K0Y4</accession>
<name>A0A7K0K0Y4_9ACTO</name>
<feature type="transmembrane region" description="Helical" evidence="7">
    <location>
        <begin position="240"/>
        <end position="261"/>
    </location>
</feature>
<keyword evidence="5 7" id="KW-0472">Membrane</keyword>
<evidence type="ECO:0000256" key="4">
    <source>
        <dbReference type="ARBA" id="ARBA00022989"/>
    </source>
</evidence>
<feature type="transmembrane region" description="Helical" evidence="7">
    <location>
        <begin position="6"/>
        <end position="29"/>
    </location>
</feature>
<dbReference type="PANTHER" id="PTHR35007:SF3">
    <property type="entry name" value="POSSIBLE CONSERVED ALANINE RICH MEMBRANE PROTEIN"/>
    <property type="match status" value="1"/>
</dbReference>
<evidence type="ECO:0000259" key="8">
    <source>
        <dbReference type="Pfam" id="PF00482"/>
    </source>
</evidence>
<evidence type="ECO:0000256" key="5">
    <source>
        <dbReference type="ARBA" id="ARBA00023136"/>
    </source>
</evidence>
<feature type="transmembrane region" description="Helical" evidence="7">
    <location>
        <begin position="378"/>
        <end position="400"/>
    </location>
</feature>
<dbReference type="AlphaFoldDB" id="A0A7K0K0Y4"/>
<evidence type="ECO:0000313" key="10">
    <source>
        <dbReference type="Proteomes" id="UP000442535"/>
    </source>
</evidence>
<evidence type="ECO:0000256" key="7">
    <source>
        <dbReference type="SAM" id="Phobius"/>
    </source>
</evidence>
<keyword evidence="10" id="KW-1185">Reference proteome</keyword>
<evidence type="ECO:0000256" key="6">
    <source>
        <dbReference type="SAM" id="MobiDB-lite"/>
    </source>
</evidence>
<proteinExistence type="predicted"/>
<feature type="region of interest" description="Disordered" evidence="6">
    <location>
        <begin position="32"/>
        <end position="69"/>
    </location>
</feature>
<dbReference type="InterPro" id="IPR018076">
    <property type="entry name" value="T2SS_GspF_dom"/>
</dbReference>
<dbReference type="RefSeq" id="WP_154543518.1">
    <property type="nucleotide sequence ID" value="NZ_VUMY01000003.1"/>
</dbReference>
<comment type="caution">
    <text evidence="9">The sequence shown here is derived from an EMBL/GenBank/DDBJ whole genome shotgun (WGS) entry which is preliminary data.</text>
</comment>
<keyword evidence="3 7" id="KW-0812">Transmembrane</keyword>
<evidence type="ECO:0000256" key="2">
    <source>
        <dbReference type="ARBA" id="ARBA00022475"/>
    </source>
</evidence>
<dbReference type="Proteomes" id="UP000442535">
    <property type="component" value="Unassembled WGS sequence"/>
</dbReference>
<reference evidence="9 10" key="1">
    <citation type="submission" date="2019-08" db="EMBL/GenBank/DDBJ databases">
        <title>In-depth cultivation of the pig gut microbiome towards novel bacterial diversity and tailored functional studies.</title>
        <authorList>
            <person name="Wylensek D."/>
            <person name="Hitch T.C.A."/>
            <person name="Clavel T."/>
        </authorList>
    </citation>
    <scope>NUCLEOTIDE SEQUENCE [LARGE SCALE GENOMIC DNA]</scope>
    <source>
        <strain evidence="9 10">RF-GAM-744-WT-7</strain>
    </source>
</reference>
<organism evidence="9 10">
    <name type="scientific">Mobiluncus porci</name>
    <dbReference type="NCBI Taxonomy" id="2652278"/>
    <lineage>
        <taxon>Bacteria</taxon>
        <taxon>Bacillati</taxon>
        <taxon>Actinomycetota</taxon>
        <taxon>Actinomycetes</taxon>
        <taxon>Actinomycetales</taxon>
        <taxon>Actinomycetaceae</taxon>
        <taxon>Mobiluncus</taxon>
    </lineage>
</organism>
<dbReference type="PANTHER" id="PTHR35007">
    <property type="entry name" value="INTEGRAL MEMBRANE PROTEIN-RELATED"/>
    <property type="match status" value="1"/>
</dbReference>